<proteinExistence type="predicted"/>
<evidence type="ECO:0000313" key="1">
    <source>
        <dbReference type="EMBL" id="KAL3779277.1"/>
    </source>
</evidence>
<sequence>MHSLINLMKTFGCSSASEMCAEVMCSTSELESSVKSANNAAFTECRRQCKSENNQDQAISHSMGKAII</sequence>
<gene>
    <name evidence="1" type="ORF">HJC23_008629</name>
</gene>
<comment type="caution">
    <text evidence="1">The sequence shown here is derived from an EMBL/GenBank/DDBJ whole genome shotgun (WGS) entry which is preliminary data.</text>
</comment>
<evidence type="ECO:0000313" key="2">
    <source>
        <dbReference type="Proteomes" id="UP001516023"/>
    </source>
</evidence>
<dbReference type="EMBL" id="JABMIG020000396">
    <property type="protein sequence ID" value="KAL3779277.1"/>
    <property type="molecule type" value="Genomic_DNA"/>
</dbReference>
<name>A0ABD3NU47_9STRA</name>
<dbReference type="AlphaFoldDB" id="A0ABD3NU47"/>
<protein>
    <submittedName>
        <fullName evidence="1">Uncharacterized protein</fullName>
    </submittedName>
</protein>
<dbReference type="Proteomes" id="UP001516023">
    <property type="component" value="Unassembled WGS sequence"/>
</dbReference>
<organism evidence="1 2">
    <name type="scientific">Cyclotella cryptica</name>
    <dbReference type="NCBI Taxonomy" id="29204"/>
    <lineage>
        <taxon>Eukaryota</taxon>
        <taxon>Sar</taxon>
        <taxon>Stramenopiles</taxon>
        <taxon>Ochrophyta</taxon>
        <taxon>Bacillariophyta</taxon>
        <taxon>Coscinodiscophyceae</taxon>
        <taxon>Thalassiosirophycidae</taxon>
        <taxon>Stephanodiscales</taxon>
        <taxon>Stephanodiscaceae</taxon>
        <taxon>Cyclotella</taxon>
    </lineage>
</organism>
<keyword evidence="2" id="KW-1185">Reference proteome</keyword>
<accession>A0ABD3NU47</accession>
<reference evidence="1 2" key="1">
    <citation type="journal article" date="2020" name="G3 (Bethesda)">
        <title>Improved Reference Genome for Cyclotella cryptica CCMP332, a Model for Cell Wall Morphogenesis, Salinity Adaptation, and Lipid Production in Diatoms (Bacillariophyta).</title>
        <authorList>
            <person name="Roberts W.R."/>
            <person name="Downey K.M."/>
            <person name="Ruck E.C."/>
            <person name="Traller J.C."/>
            <person name="Alverson A.J."/>
        </authorList>
    </citation>
    <scope>NUCLEOTIDE SEQUENCE [LARGE SCALE GENOMIC DNA]</scope>
    <source>
        <strain evidence="1 2">CCMP332</strain>
    </source>
</reference>